<evidence type="ECO:0000256" key="7">
    <source>
        <dbReference type="SAM" id="Phobius"/>
    </source>
</evidence>
<keyword evidence="3" id="KW-1003">Cell membrane</keyword>
<protein>
    <submittedName>
        <fullName evidence="8">Tetrathionate reductase</fullName>
    </submittedName>
</protein>
<keyword evidence="5 7" id="KW-1133">Transmembrane helix</keyword>
<keyword evidence="4 7" id="KW-0812">Transmembrane</keyword>
<feature type="transmembrane region" description="Helical" evidence="7">
    <location>
        <begin position="20"/>
        <end position="39"/>
    </location>
</feature>
<dbReference type="OrthoDB" id="9770779at2"/>
<feature type="transmembrane region" description="Helical" evidence="7">
    <location>
        <begin position="92"/>
        <end position="117"/>
    </location>
</feature>
<feature type="transmembrane region" description="Helical" evidence="7">
    <location>
        <begin position="269"/>
        <end position="292"/>
    </location>
</feature>
<evidence type="ECO:0000313" key="9">
    <source>
        <dbReference type="Proteomes" id="UP000306236"/>
    </source>
</evidence>
<dbReference type="RefSeq" id="WP_136405412.1">
    <property type="nucleotide sequence ID" value="NZ_SSWX01000004.1"/>
</dbReference>
<keyword evidence="6 7" id="KW-0472">Membrane</keyword>
<dbReference type="Pfam" id="PF03916">
    <property type="entry name" value="NrfD"/>
    <property type="match status" value="1"/>
</dbReference>
<keyword evidence="9" id="KW-1185">Reference proteome</keyword>
<sequence>MQITELLTPYYEVAWLPWAVQYFFLAGVATGAALLVAYCTWGPAHSTRQSLLPALVFTLAISAIAAPVSLLADLHQPARFWHFYAHFTPWSWMSLGALLLPVFVGLSVAMCASWWLGKSSWMRALSPLLVLSALSISIYTGAEIMTVRSRPLWSTLWVPINLMLTGWLATVGVAFVLQRFMPASLRPDLQALQALRRVGLTVAAALVLVALAWALSGIAGFNSSYDAALRLWHNFPVWRTTMVGSALFGAIIVGALWRGRHRLGAWGYSLVLGIGLAASAWAFRWALFMGVQGVPKYGAGLYLYYMPLGGDGLLGMVGMAGLCVALVAMLSWALEAFPTRSQHHGSAAALS</sequence>
<organism evidence="8 9">
    <name type="scientific">Lampropedia aestuarii</name>
    <dbReference type="NCBI Taxonomy" id="2562762"/>
    <lineage>
        <taxon>Bacteria</taxon>
        <taxon>Pseudomonadati</taxon>
        <taxon>Pseudomonadota</taxon>
        <taxon>Betaproteobacteria</taxon>
        <taxon>Burkholderiales</taxon>
        <taxon>Comamonadaceae</taxon>
        <taxon>Lampropedia</taxon>
    </lineage>
</organism>
<reference evidence="8 9" key="1">
    <citation type="submission" date="2019-04" db="EMBL/GenBank/DDBJ databases">
        <title>Lampropedia sp YIM MLB12 draf genome.</title>
        <authorList>
            <person name="Wang Y.-X."/>
        </authorList>
    </citation>
    <scope>NUCLEOTIDE SEQUENCE [LARGE SCALE GENOMIC DNA]</scope>
    <source>
        <strain evidence="8 9">YIM MLB12</strain>
    </source>
</reference>
<evidence type="ECO:0000256" key="5">
    <source>
        <dbReference type="ARBA" id="ARBA00022989"/>
    </source>
</evidence>
<name>A0A4S5BVW8_9BURK</name>
<feature type="transmembrane region" description="Helical" evidence="7">
    <location>
        <begin position="312"/>
        <end position="334"/>
    </location>
</feature>
<feature type="transmembrane region" description="Helical" evidence="7">
    <location>
        <begin position="236"/>
        <end position="257"/>
    </location>
</feature>
<comment type="subcellular location">
    <subcellularLocation>
        <location evidence="1">Cell membrane</location>
        <topology evidence="1">Multi-pass membrane protein</topology>
    </subcellularLocation>
</comment>
<evidence type="ECO:0000256" key="1">
    <source>
        <dbReference type="ARBA" id="ARBA00004651"/>
    </source>
</evidence>
<dbReference type="InterPro" id="IPR052049">
    <property type="entry name" value="Electron_transfer_protein"/>
</dbReference>
<feature type="transmembrane region" description="Helical" evidence="7">
    <location>
        <begin position="198"/>
        <end position="216"/>
    </location>
</feature>
<feature type="transmembrane region" description="Helical" evidence="7">
    <location>
        <begin position="124"/>
        <end position="142"/>
    </location>
</feature>
<evidence type="ECO:0000256" key="4">
    <source>
        <dbReference type="ARBA" id="ARBA00022692"/>
    </source>
</evidence>
<dbReference type="PANTHER" id="PTHR34856">
    <property type="entry name" value="PROTEIN NRFD"/>
    <property type="match status" value="1"/>
</dbReference>
<dbReference type="InterPro" id="IPR005614">
    <property type="entry name" value="NrfD-like"/>
</dbReference>
<dbReference type="PANTHER" id="PTHR34856:SF2">
    <property type="entry name" value="PROTEIN NRFD"/>
    <property type="match status" value="1"/>
</dbReference>
<evidence type="ECO:0000256" key="6">
    <source>
        <dbReference type="ARBA" id="ARBA00023136"/>
    </source>
</evidence>
<dbReference type="EMBL" id="SSWX01000004">
    <property type="protein sequence ID" value="THJ35215.1"/>
    <property type="molecule type" value="Genomic_DNA"/>
</dbReference>
<feature type="transmembrane region" description="Helical" evidence="7">
    <location>
        <begin position="51"/>
        <end position="72"/>
    </location>
</feature>
<comment type="similarity">
    <text evidence="2">Belongs to the NrfD family.</text>
</comment>
<dbReference type="Gene3D" id="1.20.1630.10">
    <property type="entry name" value="Formate dehydrogenase/DMSO reductase domain"/>
    <property type="match status" value="1"/>
</dbReference>
<gene>
    <name evidence="8" type="ORF">E8K88_04250</name>
</gene>
<evidence type="ECO:0000313" key="8">
    <source>
        <dbReference type="EMBL" id="THJ35215.1"/>
    </source>
</evidence>
<accession>A0A4S5BVW8</accession>
<comment type="caution">
    <text evidence="8">The sequence shown here is derived from an EMBL/GenBank/DDBJ whole genome shotgun (WGS) entry which is preliminary data.</text>
</comment>
<dbReference type="AlphaFoldDB" id="A0A4S5BVW8"/>
<feature type="transmembrane region" description="Helical" evidence="7">
    <location>
        <begin position="154"/>
        <end position="177"/>
    </location>
</feature>
<dbReference type="Proteomes" id="UP000306236">
    <property type="component" value="Unassembled WGS sequence"/>
</dbReference>
<evidence type="ECO:0000256" key="3">
    <source>
        <dbReference type="ARBA" id="ARBA00022475"/>
    </source>
</evidence>
<evidence type="ECO:0000256" key="2">
    <source>
        <dbReference type="ARBA" id="ARBA00008929"/>
    </source>
</evidence>
<proteinExistence type="inferred from homology"/>
<dbReference type="GO" id="GO:0005886">
    <property type="term" value="C:plasma membrane"/>
    <property type="evidence" value="ECO:0007669"/>
    <property type="project" value="UniProtKB-SubCell"/>
</dbReference>